<name>A0A561QVN8_9HYPH</name>
<dbReference type="EMBL" id="VIWP01000003">
    <property type="protein sequence ID" value="TWF54444.1"/>
    <property type="molecule type" value="Genomic_DNA"/>
</dbReference>
<evidence type="ECO:0000256" key="1">
    <source>
        <dbReference type="SAM" id="SignalP"/>
    </source>
</evidence>
<protein>
    <submittedName>
        <fullName evidence="2">Putative secreted Zn-dependent protease</fullName>
    </submittedName>
</protein>
<dbReference type="Pfam" id="PF06037">
    <property type="entry name" value="DUF922"/>
    <property type="match status" value="1"/>
</dbReference>
<evidence type="ECO:0000313" key="2">
    <source>
        <dbReference type="EMBL" id="TWF54444.1"/>
    </source>
</evidence>
<keyword evidence="1" id="KW-0732">Signal</keyword>
<comment type="caution">
    <text evidence="2">The sequence shown here is derived from an EMBL/GenBank/DDBJ whole genome shotgun (WGS) entry which is preliminary data.</text>
</comment>
<dbReference type="InterPro" id="IPR010321">
    <property type="entry name" value="DUF922"/>
</dbReference>
<dbReference type="AlphaFoldDB" id="A0A561QVN8"/>
<dbReference type="GO" id="GO:0006508">
    <property type="term" value="P:proteolysis"/>
    <property type="evidence" value="ECO:0007669"/>
    <property type="project" value="UniProtKB-KW"/>
</dbReference>
<dbReference type="PIRSF" id="PIRSF010521">
    <property type="entry name" value="DUF922_bac"/>
    <property type="match status" value="1"/>
</dbReference>
<organism evidence="2 3">
    <name type="scientific">Neorhizobium alkalisoli</name>
    <dbReference type="NCBI Taxonomy" id="528178"/>
    <lineage>
        <taxon>Bacteria</taxon>
        <taxon>Pseudomonadati</taxon>
        <taxon>Pseudomonadota</taxon>
        <taxon>Alphaproteobacteria</taxon>
        <taxon>Hyphomicrobiales</taxon>
        <taxon>Rhizobiaceae</taxon>
        <taxon>Rhizobium/Agrobacterium group</taxon>
        <taxon>Neorhizobium</taxon>
    </lineage>
</organism>
<dbReference type="Proteomes" id="UP000320653">
    <property type="component" value="Unassembled WGS sequence"/>
</dbReference>
<keyword evidence="2" id="KW-0378">Hydrolase</keyword>
<feature type="signal peptide" evidence="1">
    <location>
        <begin position="1"/>
        <end position="21"/>
    </location>
</feature>
<gene>
    <name evidence="2" type="ORF">FHW37_103310</name>
</gene>
<sequence length="200" mass="22083">MRKSLGLIAVMAMLAAGSAEAQQAWKPTEQTKTYPVTGTSGIELYSSIGENGPKAGQHVRAIAHTDFKLTWQRKYEPQADGSCMLTTAKPNLVIIYTLPKLASKLSPDLQAKWVVFIDGVRRHERVHGEMIENLARNIEQVSIGISSPDDPKCTKVRAALQVKIGEIFAAHQQRNRDFDKVELSDGGNVHQLILALVNQR</sequence>
<reference evidence="2 3" key="1">
    <citation type="submission" date="2019-06" db="EMBL/GenBank/DDBJ databases">
        <title>Sorghum-associated microbial communities from plants grown in Nebraska, USA.</title>
        <authorList>
            <person name="Schachtman D."/>
        </authorList>
    </citation>
    <scope>NUCLEOTIDE SEQUENCE [LARGE SCALE GENOMIC DNA]</scope>
    <source>
        <strain evidence="2 3">1225</strain>
    </source>
</reference>
<keyword evidence="3" id="KW-1185">Reference proteome</keyword>
<feature type="chain" id="PRO_5022117283" evidence="1">
    <location>
        <begin position="22"/>
        <end position="200"/>
    </location>
</feature>
<keyword evidence="2" id="KW-0645">Protease</keyword>
<dbReference type="GO" id="GO:0008233">
    <property type="term" value="F:peptidase activity"/>
    <property type="evidence" value="ECO:0007669"/>
    <property type="project" value="UniProtKB-KW"/>
</dbReference>
<proteinExistence type="predicted"/>
<accession>A0A561QVN8</accession>
<evidence type="ECO:0000313" key="3">
    <source>
        <dbReference type="Proteomes" id="UP000320653"/>
    </source>
</evidence>